<gene>
    <name evidence="2" type="ORF">IPP15_16365</name>
</gene>
<dbReference type="InterPro" id="IPR000906">
    <property type="entry name" value="ZU5_dom"/>
</dbReference>
<dbReference type="AlphaFoldDB" id="A0A9D7T019"/>
<name>A0A9D7T019_9BACT</name>
<evidence type="ECO:0000259" key="1">
    <source>
        <dbReference type="PROSITE" id="PS51145"/>
    </source>
</evidence>
<dbReference type="Gene3D" id="2.60.220.30">
    <property type="match status" value="1"/>
</dbReference>
<organism evidence="2 3">
    <name type="scientific">Candidatus Opimibacter skivensis</name>
    <dbReference type="NCBI Taxonomy" id="2982028"/>
    <lineage>
        <taxon>Bacteria</taxon>
        <taxon>Pseudomonadati</taxon>
        <taxon>Bacteroidota</taxon>
        <taxon>Saprospiria</taxon>
        <taxon>Saprospirales</taxon>
        <taxon>Saprospiraceae</taxon>
        <taxon>Candidatus Opimibacter</taxon>
    </lineage>
</organism>
<accession>A0A9D7T019</accession>
<dbReference type="PROSITE" id="PS51145">
    <property type="entry name" value="ZU5"/>
    <property type="match status" value="1"/>
</dbReference>
<reference evidence="2 3" key="1">
    <citation type="submission" date="2020-10" db="EMBL/GenBank/DDBJ databases">
        <title>Connecting structure to function with the recovery of over 1000 high-quality activated sludge metagenome-assembled genomes encoding full-length rRNA genes using long-read sequencing.</title>
        <authorList>
            <person name="Singleton C.M."/>
            <person name="Petriglieri F."/>
            <person name="Kristensen J.M."/>
            <person name="Kirkegaard R.H."/>
            <person name="Michaelsen T.Y."/>
            <person name="Andersen M.H."/>
            <person name="Karst S.M."/>
            <person name="Dueholm M.S."/>
            <person name="Nielsen P.H."/>
            <person name="Albertsen M."/>
        </authorList>
    </citation>
    <scope>NUCLEOTIDE SEQUENCE [LARGE SCALE GENOMIC DNA]</scope>
    <source>
        <strain evidence="2">Ribe_18-Q3-R11-54_MAXAC.273</strain>
    </source>
</reference>
<feature type="domain" description="ZU5" evidence="1">
    <location>
        <begin position="45"/>
        <end position="169"/>
    </location>
</feature>
<comment type="caution">
    <text evidence="2">The sequence shown here is derived from an EMBL/GenBank/DDBJ whole genome shotgun (WGS) entry which is preliminary data.</text>
</comment>
<evidence type="ECO:0000313" key="3">
    <source>
        <dbReference type="Proteomes" id="UP000808337"/>
    </source>
</evidence>
<dbReference type="EMBL" id="JADKGY010000029">
    <property type="protein sequence ID" value="MBK9983914.1"/>
    <property type="molecule type" value="Genomic_DNA"/>
</dbReference>
<evidence type="ECO:0000313" key="2">
    <source>
        <dbReference type="EMBL" id="MBK9983914.1"/>
    </source>
</evidence>
<protein>
    <recommendedName>
        <fullName evidence="1">ZU5 domain-containing protein</fullName>
    </recommendedName>
</protein>
<proteinExistence type="predicted"/>
<sequence length="448" mass="47948">MKNPLILYIAFTLCMLLNIHCGKDDPVNPNNQQPLVTPVGSPTGIPSSTSIDASGGTLTSTDGVLKLTIPAGAVSSTTIFSIQPLSNNCPGGAGSAYRLSPEGLTFAQPVTILFNYADSIVANENYLAIAYQDVDHTWFAPKIISSTASVNQISVQTKHFSDWSIFERLSISPHKASVFINENVTLKITFVGTLNSITNSQGIELNNLNIDNLVSTTWHADAGNIEKMGDDKAKYTAPSTVPSDNPVDVSVKFNNVSFTINGNTVTDPTLHALINVFGDEKYFMIDFSSSRTLQQVGDNFFTETDHGNLKVLLQGDSVTVYAVKNFVAEITPGSLYDVGPECNHEILNPGDGPFNTPDSVKLGGFSNPITHEIYIGIISANFPTGRTPLIQTTCTGSSPLTEGGDLQTTLPSSFSFNPNLPYQENIVVISGGGVIPDGFLKTTVTKIQ</sequence>
<dbReference type="Proteomes" id="UP000808337">
    <property type="component" value="Unassembled WGS sequence"/>
</dbReference>